<evidence type="ECO:0000313" key="2">
    <source>
        <dbReference type="EMBL" id="CAA9380462.1"/>
    </source>
</evidence>
<dbReference type="Pfam" id="PF13358">
    <property type="entry name" value="DDE_3"/>
    <property type="match status" value="1"/>
</dbReference>
<organism evidence="2">
    <name type="scientific">uncultured Leptolyngbya sp</name>
    <dbReference type="NCBI Taxonomy" id="332963"/>
    <lineage>
        <taxon>Bacteria</taxon>
        <taxon>Bacillati</taxon>
        <taxon>Cyanobacteriota</taxon>
        <taxon>Cyanophyceae</taxon>
        <taxon>Leptolyngbyales</taxon>
        <taxon>Leptolyngbyaceae</taxon>
        <taxon>Leptolyngbya group</taxon>
        <taxon>Leptolyngbya</taxon>
        <taxon>environmental samples</taxon>
    </lineage>
</organism>
<dbReference type="InterPro" id="IPR038717">
    <property type="entry name" value="Tc1-like_DDE_dom"/>
</dbReference>
<dbReference type="InterPro" id="IPR036397">
    <property type="entry name" value="RNaseH_sf"/>
</dbReference>
<dbReference type="AlphaFoldDB" id="A0A6J4NAK8"/>
<dbReference type="EMBL" id="CADCTY010001667">
    <property type="protein sequence ID" value="CAA9380462.1"/>
    <property type="molecule type" value="Genomic_DNA"/>
</dbReference>
<evidence type="ECO:0000259" key="1">
    <source>
        <dbReference type="Pfam" id="PF13358"/>
    </source>
</evidence>
<dbReference type="Gene3D" id="3.30.420.10">
    <property type="entry name" value="Ribonuclease H-like superfamily/Ribonuclease H"/>
    <property type="match status" value="1"/>
</dbReference>
<protein>
    <submittedName>
        <fullName evidence="2">Transposase</fullName>
    </submittedName>
</protein>
<feature type="domain" description="Tc1-like transposase DDE" evidence="1">
    <location>
        <begin position="3"/>
        <end position="151"/>
    </location>
</feature>
<dbReference type="GO" id="GO:0003676">
    <property type="term" value="F:nucleic acid binding"/>
    <property type="evidence" value="ECO:0007669"/>
    <property type="project" value="InterPro"/>
</dbReference>
<name>A0A6J4NAK8_9CYAN</name>
<reference evidence="2" key="1">
    <citation type="submission" date="2020-02" db="EMBL/GenBank/DDBJ databases">
        <authorList>
            <person name="Meier V. D."/>
        </authorList>
    </citation>
    <scope>NUCLEOTIDE SEQUENCE</scope>
    <source>
        <strain evidence="2">AVDCRST_MAG94</strain>
    </source>
</reference>
<proteinExistence type="predicted"/>
<sequence length="178" mass="20521">MKYLDEAGCCLWSPVSYSYSRIGEQKRLEQTERRGRRISILGLWQPDKSFEYALACGGFKSPSYIKLMDSVAAEALETLTQTGRLTVIVQDNGSLHTSQLTQHQWQRWQEQGLFLFFLPQYCSEMNRIEEAWHQLKTHELAGQMFEDEYDLALAVMAGMEARSINGGYTLKRFKFNSG</sequence>
<gene>
    <name evidence="2" type="ORF">AVDCRST_MAG94-4840</name>
</gene>
<accession>A0A6J4NAK8</accession>